<accession>A0A5C8ZJX9</accession>
<dbReference type="SUPFAM" id="SSF55729">
    <property type="entry name" value="Acyl-CoA N-acyltransferases (Nat)"/>
    <property type="match status" value="1"/>
</dbReference>
<dbReference type="Proteomes" id="UP000321234">
    <property type="component" value="Unassembled WGS sequence"/>
</dbReference>
<evidence type="ECO:0000256" key="1">
    <source>
        <dbReference type="SAM" id="MobiDB-lite"/>
    </source>
</evidence>
<dbReference type="PANTHER" id="PTHR43792">
    <property type="entry name" value="GNAT FAMILY, PUTATIVE (AFU_ORTHOLOGUE AFUA_3G00765)-RELATED-RELATED"/>
    <property type="match status" value="1"/>
</dbReference>
<organism evidence="3 4">
    <name type="scientific">Quadrisphaera setariae</name>
    <dbReference type="NCBI Taxonomy" id="2593304"/>
    <lineage>
        <taxon>Bacteria</taxon>
        <taxon>Bacillati</taxon>
        <taxon>Actinomycetota</taxon>
        <taxon>Actinomycetes</taxon>
        <taxon>Kineosporiales</taxon>
        <taxon>Kineosporiaceae</taxon>
        <taxon>Quadrisphaera</taxon>
    </lineage>
</organism>
<evidence type="ECO:0000313" key="3">
    <source>
        <dbReference type="EMBL" id="TXR58177.1"/>
    </source>
</evidence>
<dbReference type="InterPro" id="IPR051531">
    <property type="entry name" value="N-acetyltransferase"/>
</dbReference>
<dbReference type="AlphaFoldDB" id="A0A5C8ZJX9"/>
<feature type="region of interest" description="Disordered" evidence="1">
    <location>
        <begin position="1"/>
        <end position="33"/>
    </location>
</feature>
<keyword evidence="4" id="KW-1185">Reference proteome</keyword>
<dbReference type="PROSITE" id="PS51186">
    <property type="entry name" value="GNAT"/>
    <property type="match status" value="1"/>
</dbReference>
<proteinExistence type="predicted"/>
<dbReference type="GO" id="GO:0016747">
    <property type="term" value="F:acyltransferase activity, transferring groups other than amino-acyl groups"/>
    <property type="evidence" value="ECO:0007669"/>
    <property type="project" value="InterPro"/>
</dbReference>
<dbReference type="InterPro" id="IPR016181">
    <property type="entry name" value="Acyl_CoA_acyltransferase"/>
</dbReference>
<feature type="domain" description="N-acetyltransferase" evidence="2">
    <location>
        <begin position="29"/>
        <end position="178"/>
    </location>
</feature>
<keyword evidence="3" id="KW-0808">Transferase</keyword>
<gene>
    <name evidence="3" type="ORF">FMM08_03070</name>
</gene>
<name>A0A5C8ZJX9_9ACTN</name>
<comment type="caution">
    <text evidence="3">The sequence shown here is derived from an EMBL/GenBank/DDBJ whole genome shotgun (WGS) entry which is preliminary data.</text>
</comment>
<protein>
    <submittedName>
        <fullName evidence="3">GNAT family N-acetyltransferase</fullName>
    </submittedName>
</protein>
<evidence type="ECO:0000313" key="4">
    <source>
        <dbReference type="Proteomes" id="UP000321234"/>
    </source>
</evidence>
<feature type="compositionally biased region" description="Basic residues" evidence="1">
    <location>
        <begin position="1"/>
        <end position="12"/>
    </location>
</feature>
<evidence type="ECO:0000259" key="2">
    <source>
        <dbReference type="PROSITE" id="PS51186"/>
    </source>
</evidence>
<dbReference type="OrthoDB" id="9801656at2"/>
<sequence>MRRQHRPLRPRPRPGDLPVTPEQDDDGELDVRPLQPDDVDFLRGLARDPRVVRYVGDGRPWSEPQLQERVREALPCSAVRWFVPRDRAGNRVGLLSLRQRAPGRVEVGYWVAPDHWGRGHAGRLLRRGVEVCRGEGVTTVVARVLPGNAASHRVLLRGGFVEAEHQDDPELVLYEHQL</sequence>
<dbReference type="InterPro" id="IPR000182">
    <property type="entry name" value="GNAT_dom"/>
</dbReference>
<dbReference type="Gene3D" id="3.40.630.30">
    <property type="match status" value="1"/>
</dbReference>
<dbReference type="CDD" id="cd04301">
    <property type="entry name" value="NAT_SF"/>
    <property type="match status" value="1"/>
</dbReference>
<dbReference type="EMBL" id="VKAC01000001">
    <property type="protein sequence ID" value="TXR58177.1"/>
    <property type="molecule type" value="Genomic_DNA"/>
</dbReference>
<dbReference type="Pfam" id="PF13302">
    <property type="entry name" value="Acetyltransf_3"/>
    <property type="match status" value="1"/>
</dbReference>
<reference evidence="3 4" key="1">
    <citation type="submission" date="2019-07" db="EMBL/GenBank/DDBJ databases">
        <title>Quadrisphaera sp. strain DD2A genome sequencing and assembly.</title>
        <authorList>
            <person name="Kim I."/>
        </authorList>
    </citation>
    <scope>NUCLEOTIDE SEQUENCE [LARGE SCALE GENOMIC DNA]</scope>
    <source>
        <strain evidence="3 4">DD2A</strain>
    </source>
</reference>